<evidence type="ECO:0000313" key="5">
    <source>
        <dbReference type="Proteomes" id="UP000708208"/>
    </source>
</evidence>
<evidence type="ECO:0000256" key="2">
    <source>
        <dbReference type="SAM" id="MobiDB-lite"/>
    </source>
</evidence>
<dbReference type="InterPro" id="IPR039146">
    <property type="entry name" value="GPANK1"/>
</dbReference>
<proteinExistence type="predicted"/>
<dbReference type="GO" id="GO:0003676">
    <property type="term" value="F:nucleic acid binding"/>
    <property type="evidence" value="ECO:0007669"/>
    <property type="project" value="InterPro"/>
</dbReference>
<feature type="region of interest" description="Disordered" evidence="2">
    <location>
        <begin position="1"/>
        <end position="29"/>
    </location>
</feature>
<dbReference type="AlphaFoldDB" id="A0A8J2PKS3"/>
<dbReference type="PROSITE" id="PS50088">
    <property type="entry name" value="ANK_REPEAT"/>
    <property type="match status" value="1"/>
</dbReference>
<dbReference type="Pfam" id="PF01585">
    <property type="entry name" value="G-patch"/>
    <property type="match status" value="1"/>
</dbReference>
<dbReference type="SMART" id="SM00443">
    <property type="entry name" value="G_patch"/>
    <property type="match status" value="1"/>
</dbReference>
<evidence type="ECO:0000256" key="1">
    <source>
        <dbReference type="PROSITE-ProRule" id="PRU00023"/>
    </source>
</evidence>
<dbReference type="PROSITE" id="PS50174">
    <property type="entry name" value="G_PATCH"/>
    <property type="match status" value="1"/>
</dbReference>
<organism evidence="4 5">
    <name type="scientific">Allacma fusca</name>
    <dbReference type="NCBI Taxonomy" id="39272"/>
    <lineage>
        <taxon>Eukaryota</taxon>
        <taxon>Metazoa</taxon>
        <taxon>Ecdysozoa</taxon>
        <taxon>Arthropoda</taxon>
        <taxon>Hexapoda</taxon>
        <taxon>Collembola</taxon>
        <taxon>Symphypleona</taxon>
        <taxon>Sminthuridae</taxon>
        <taxon>Allacma</taxon>
    </lineage>
</organism>
<dbReference type="InterPro" id="IPR000467">
    <property type="entry name" value="G_patch_dom"/>
</dbReference>
<evidence type="ECO:0000259" key="3">
    <source>
        <dbReference type="PROSITE" id="PS50174"/>
    </source>
</evidence>
<reference evidence="4" key="1">
    <citation type="submission" date="2021-06" db="EMBL/GenBank/DDBJ databases">
        <authorList>
            <person name="Hodson N. C."/>
            <person name="Mongue J. A."/>
            <person name="Jaron S. K."/>
        </authorList>
    </citation>
    <scope>NUCLEOTIDE SEQUENCE</scope>
</reference>
<protein>
    <recommendedName>
        <fullName evidence="3">G-patch domain-containing protein</fullName>
    </recommendedName>
</protein>
<dbReference type="Proteomes" id="UP000708208">
    <property type="component" value="Unassembled WGS sequence"/>
</dbReference>
<dbReference type="SMART" id="SM00248">
    <property type="entry name" value="ANK"/>
    <property type="match status" value="1"/>
</dbReference>
<feature type="compositionally biased region" description="Basic residues" evidence="2">
    <location>
        <begin position="59"/>
        <end position="68"/>
    </location>
</feature>
<gene>
    <name evidence="4" type="ORF">AFUS01_LOCUS28974</name>
</gene>
<accession>A0A8J2PKS3</accession>
<dbReference type="GO" id="GO:0008270">
    <property type="term" value="F:zinc ion binding"/>
    <property type="evidence" value="ECO:0007669"/>
    <property type="project" value="InterPro"/>
</dbReference>
<dbReference type="Pfam" id="PF07535">
    <property type="entry name" value="zf-DBF"/>
    <property type="match status" value="1"/>
</dbReference>
<dbReference type="PANTHER" id="PTHR20923">
    <property type="entry name" value="BAT4 PROTEIN-RELATED"/>
    <property type="match status" value="1"/>
</dbReference>
<dbReference type="PROSITE" id="PS50297">
    <property type="entry name" value="ANK_REP_REGION"/>
    <property type="match status" value="1"/>
</dbReference>
<evidence type="ECO:0000313" key="4">
    <source>
        <dbReference type="EMBL" id="CAG7818470.1"/>
    </source>
</evidence>
<dbReference type="OrthoDB" id="4735278at2759"/>
<dbReference type="EMBL" id="CAJVCH010421826">
    <property type="protein sequence ID" value="CAG7818470.1"/>
    <property type="molecule type" value="Genomic_DNA"/>
</dbReference>
<dbReference type="Pfam" id="PF12796">
    <property type="entry name" value="Ank_2"/>
    <property type="match status" value="1"/>
</dbReference>
<feature type="domain" description="G-patch" evidence="3">
    <location>
        <begin position="237"/>
        <end position="283"/>
    </location>
</feature>
<name>A0A8J2PKS3_9HEXA</name>
<dbReference type="InterPro" id="IPR002110">
    <property type="entry name" value="Ankyrin_rpt"/>
</dbReference>
<comment type="caution">
    <text evidence="4">The sequence shown here is derived from an EMBL/GenBank/DDBJ whole genome shotgun (WGS) entry which is preliminary data.</text>
</comment>
<keyword evidence="1" id="KW-0040">ANK repeat</keyword>
<feature type="region of interest" description="Disordered" evidence="2">
    <location>
        <begin position="51"/>
        <end position="71"/>
    </location>
</feature>
<dbReference type="InterPro" id="IPR006572">
    <property type="entry name" value="Znf_DBF"/>
</dbReference>
<sequence length="343" mass="38773">MSRRWTNFIRGPDLHDLPEQSTQRSSYNSLPIRELSEEDSARIQRDYEEIINQPSTSKRNPHHLRSRSKSISEAAQLKVPEPLPAFSQLQKLAEGNKLAELKSVLSVHSVDLNRTDEYGWTLLMVAACAGSTDIVTLLLKSGADRGVKNKKGLTAYALAEKNNFKQVCDIIINWKGKIKLESCVSEEEQGQKVISSAGYCESCRVEYSCFRKHSRSIAHLISTSDNTTTRTHYGIPETNKGFQLLLKNGWNRERGLGPEGEGQKFPVKTILKRDRIGLGSEEGEKAKARVTHFGPGDRAAVKREVKTGERLERKRTVEKKAEVKRKSKEIRKEINFRRDLASL</sequence>
<keyword evidence="5" id="KW-1185">Reference proteome</keyword>
<feature type="compositionally biased region" description="Polar residues" evidence="2">
    <location>
        <begin position="19"/>
        <end position="29"/>
    </location>
</feature>
<dbReference type="PANTHER" id="PTHR20923:SF1">
    <property type="entry name" value="G PATCH DOMAIN AND ANKYRIN REPEAT-CONTAINING PROTEIN 1"/>
    <property type="match status" value="1"/>
</dbReference>
<feature type="repeat" description="ANK" evidence="1">
    <location>
        <begin position="118"/>
        <end position="150"/>
    </location>
</feature>